<dbReference type="OrthoDB" id="688481at2759"/>
<feature type="non-terminal residue" evidence="1">
    <location>
        <position position="96"/>
    </location>
</feature>
<reference evidence="1 2" key="1">
    <citation type="submission" date="2015-09" db="EMBL/GenBank/DDBJ databases">
        <title>Draft genome of the parasitic nematode Teladorsagia circumcincta isolate WARC Sus (inbred).</title>
        <authorList>
            <person name="Mitreva M."/>
        </authorList>
    </citation>
    <scope>NUCLEOTIDE SEQUENCE [LARGE SCALE GENOMIC DNA]</scope>
    <source>
        <strain evidence="1 2">S</strain>
    </source>
</reference>
<evidence type="ECO:0000313" key="2">
    <source>
        <dbReference type="Proteomes" id="UP000230423"/>
    </source>
</evidence>
<dbReference type="Proteomes" id="UP000230423">
    <property type="component" value="Unassembled WGS sequence"/>
</dbReference>
<protein>
    <recommendedName>
        <fullName evidence="3">Protein kinase domain-containing protein</fullName>
    </recommendedName>
</protein>
<proteinExistence type="predicted"/>
<dbReference type="AlphaFoldDB" id="A0A2G9U586"/>
<organism evidence="1 2">
    <name type="scientific">Teladorsagia circumcincta</name>
    <name type="common">Brown stomach worm</name>
    <name type="synonym">Ostertagia circumcincta</name>
    <dbReference type="NCBI Taxonomy" id="45464"/>
    <lineage>
        <taxon>Eukaryota</taxon>
        <taxon>Metazoa</taxon>
        <taxon>Ecdysozoa</taxon>
        <taxon>Nematoda</taxon>
        <taxon>Chromadorea</taxon>
        <taxon>Rhabditida</taxon>
        <taxon>Rhabditina</taxon>
        <taxon>Rhabditomorpha</taxon>
        <taxon>Strongyloidea</taxon>
        <taxon>Trichostrongylidae</taxon>
        <taxon>Teladorsagia</taxon>
    </lineage>
</organism>
<evidence type="ECO:0000313" key="1">
    <source>
        <dbReference type="EMBL" id="PIO65441.1"/>
    </source>
</evidence>
<gene>
    <name evidence="1" type="ORF">TELCIR_12889</name>
</gene>
<dbReference type="EMBL" id="KZ349011">
    <property type="protein sequence ID" value="PIO65441.1"/>
    <property type="molecule type" value="Genomic_DNA"/>
</dbReference>
<evidence type="ECO:0008006" key="3">
    <source>
        <dbReference type="Google" id="ProtNLM"/>
    </source>
</evidence>
<accession>A0A2G9U586</accession>
<name>A0A2G9U586_TELCI</name>
<keyword evidence="2" id="KW-1185">Reference proteome</keyword>
<sequence length="96" mass="10180">MGKLNVSVGLNKAGEVFISPYSAEDRNRAGQTLQIPVNSNTSTMNLSVPQTAEKKVDSITSNETVPGLATLGVNDIIANWKIEQKIGEGGFGAVYK</sequence>